<dbReference type="Proteomes" id="UP000019114">
    <property type="component" value="Unassembled WGS sequence"/>
</dbReference>
<name>W4I9W0_PLAFA</name>
<gene>
    <name evidence="1" type="ORF">PFNF135_05172</name>
</gene>
<dbReference type="EMBL" id="KI926066">
    <property type="protein sequence ID" value="ETW40476.1"/>
    <property type="molecule type" value="Genomic_DNA"/>
</dbReference>
<dbReference type="AlphaFoldDB" id="W4I9W0"/>
<evidence type="ECO:0000313" key="1">
    <source>
        <dbReference type="EMBL" id="ETW40476.1"/>
    </source>
</evidence>
<protein>
    <submittedName>
        <fullName evidence="1">Uncharacterized protein</fullName>
    </submittedName>
</protein>
<evidence type="ECO:0000313" key="2">
    <source>
        <dbReference type="Proteomes" id="UP000019114"/>
    </source>
</evidence>
<reference evidence="1 2" key="1">
    <citation type="submission" date="2013-02" db="EMBL/GenBank/DDBJ databases">
        <title>The Genome Annotation of Plasmodium falciparum NF135/5.C10.</title>
        <authorList>
            <consortium name="The Broad Institute Genome Sequencing Platform"/>
            <consortium name="The Broad Institute Genome Sequencing Center for Infectious Disease"/>
            <person name="Neafsey D."/>
            <person name="Hoffman S."/>
            <person name="Volkman S."/>
            <person name="Rosenthal P."/>
            <person name="Walker B."/>
            <person name="Young S.K."/>
            <person name="Zeng Q."/>
            <person name="Gargeya S."/>
            <person name="Fitzgerald M."/>
            <person name="Haas B."/>
            <person name="Abouelleil A."/>
            <person name="Allen A.W."/>
            <person name="Alvarado L."/>
            <person name="Arachchi H.M."/>
            <person name="Berlin A.M."/>
            <person name="Chapman S.B."/>
            <person name="Gainer-Dewar J."/>
            <person name="Goldberg J."/>
            <person name="Griggs A."/>
            <person name="Gujja S."/>
            <person name="Hansen M."/>
            <person name="Howarth C."/>
            <person name="Imamovic A."/>
            <person name="Ireland A."/>
            <person name="Larimer J."/>
            <person name="McCowan C."/>
            <person name="Murphy C."/>
            <person name="Pearson M."/>
            <person name="Poon T.W."/>
            <person name="Priest M."/>
            <person name="Roberts A."/>
            <person name="Saif S."/>
            <person name="Shea T."/>
            <person name="Sisk P."/>
            <person name="Sykes S."/>
            <person name="Wortman J."/>
            <person name="Nusbaum C."/>
            <person name="Birren B."/>
        </authorList>
    </citation>
    <scope>NUCLEOTIDE SEQUENCE [LARGE SCALE GENOMIC DNA]</scope>
    <source>
        <strain evidence="1 2">NF135/5.C10</strain>
    </source>
</reference>
<accession>W4I9W0</accession>
<sequence length="53" mass="6197">MYYPLGVANSCSIIVDKKPFSTSVFKEMFHENSRISLQHKPHDFLLIKRSELN</sequence>
<proteinExistence type="predicted"/>
<organism evidence="1 2">
    <name type="scientific">Plasmodium falciparum NF135/5.C10</name>
    <dbReference type="NCBI Taxonomy" id="1036726"/>
    <lineage>
        <taxon>Eukaryota</taxon>
        <taxon>Sar</taxon>
        <taxon>Alveolata</taxon>
        <taxon>Apicomplexa</taxon>
        <taxon>Aconoidasida</taxon>
        <taxon>Haemosporida</taxon>
        <taxon>Plasmodiidae</taxon>
        <taxon>Plasmodium</taxon>
        <taxon>Plasmodium (Laverania)</taxon>
    </lineage>
</organism>
<reference evidence="1 2" key="2">
    <citation type="submission" date="2013-02" db="EMBL/GenBank/DDBJ databases">
        <title>The Genome Sequence of Plasmodium falciparum NF135/5.C10.</title>
        <authorList>
            <consortium name="The Broad Institute Genome Sequencing Platform"/>
            <consortium name="The Broad Institute Genome Sequencing Center for Infectious Disease"/>
            <person name="Neafsey D."/>
            <person name="Cheeseman I."/>
            <person name="Volkman S."/>
            <person name="Adams J."/>
            <person name="Walker B."/>
            <person name="Young S.K."/>
            <person name="Zeng Q."/>
            <person name="Gargeya S."/>
            <person name="Fitzgerald M."/>
            <person name="Haas B."/>
            <person name="Abouelleil A."/>
            <person name="Alvarado L."/>
            <person name="Arachchi H.M."/>
            <person name="Berlin A.M."/>
            <person name="Chapman S.B."/>
            <person name="Dewar J."/>
            <person name="Goldberg J."/>
            <person name="Griggs A."/>
            <person name="Gujja S."/>
            <person name="Hansen M."/>
            <person name="Howarth C."/>
            <person name="Imamovic A."/>
            <person name="Larimer J."/>
            <person name="McCowan C."/>
            <person name="Murphy C."/>
            <person name="Neiman D."/>
            <person name="Pearson M."/>
            <person name="Priest M."/>
            <person name="Roberts A."/>
            <person name="Saif S."/>
            <person name="Shea T."/>
            <person name="Sisk P."/>
            <person name="Sykes S."/>
            <person name="Wortman J."/>
            <person name="Nusbaum C."/>
            <person name="Birren B."/>
        </authorList>
    </citation>
    <scope>NUCLEOTIDE SEQUENCE [LARGE SCALE GENOMIC DNA]</scope>
    <source>
        <strain evidence="1 2">NF135/5.C10</strain>
    </source>
</reference>